<name>A0A2S7T8N6_9FLAO</name>
<reference evidence="2" key="1">
    <citation type="submission" date="2016-11" db="EMBL/GenBank/DDBJ databases">
        <title>Trade-off between light-utilization and light-protection in marine flavobacteria.</title>
        <authorList>
            <person name="Kumagai Y."/>
            <person name="Yoshizawa S."/>
            <person name="Kogure K."/>
        </authorList>
    </citation>
    <scope>NUCLEOTIDE SEQUENCE [LARGE SCALE GENOMIC DNA]</scope>
    <source>
        <strain evidence="2">SG-18</strain>
    </source>
</reference>
<organism evidence="1 2">
    <name type="scientific">Aureicoccus marinus</name>
    <dbReference type="NCBI Taxonomy" id="754435"/>
    <lineage>
        <taxon>Bacteria</taxon>
        <taxon>Pseudomonadati</taxon>
        <taxon>Bacteroidota</taxon>
        <taxon>Flavobacteriia</taxon>
        <taxon>Flavobacteriales</taxon>
        <taxon>Flavobacteriaceae</taxon>
        <taxon>Aureicoccus</taxon>
    </lineage>
</organism>
<evidence type="ECO:0000313" key="1">
    <source>
        <dbReference type="EMBL" id="PQJ16289.1"/>
    </source>
</evidence>
<proteinExistence type="predicted"/>
<dbReference type="AlphaFoldDB" id="A0A2S7T8N6"/>
<sequence length="106" mass="12225">MGWIGSLALAFSLYPKLMKPVDTPPSTGLDQKQLEAAVFALEEFKYLMKENDSLYDAVIEARELETENKVLRKIIDENVGRNVVIRYQTNGKTRVYDRENNVWVTQ</sequence>
<evidence type="ECO:0000313" key="2">
    <source>
        <dbReference type="Proteomes" id="UP000239366"/>
    </source>
</evidence>
<keyword evidence="2" id="KW-1185">Reference proteome</keyword>
<comment type="caution">
    <text evidence="1">The sequence shown here is derived from an EMBL/GenBank/DDBJ whole genome shotgun (WGS) entry which is preliminary data.</text>
</comment>
<accession>A0A2S7T8N6</accession>
<dbReference type="EMBL" id="MQVX01000001">
    <property type="protein sequence ID" value="PQJ16289.1"/>
    <property type="molecule type" value="Genomic_DNA"/>
</dbReference>
<protein>
    <submittedName>
        <fullName evidence="1">Uncharacterized protein</fullName>
    </submittedName>
</protein>
<gene>
    <name evidence="1" type="ORF">BST99_11680</name>
</gene>
<dbReference type="Proteomes" id="UP000239366">
    <property type="component" value="Unassembled WGS sequence"/>
</dbReference>